<dbReference type="NCBIfam" id="NF033644">
    <property type="entry name" value="antiterm_UpxY"/>
    <property type="match status" value="1"/>
</dbReference>
<evidence type="ECO:0000256" key="1">
    <source>
        <dbReference type="ARBA" id="ARBA00022814"/>
    </source>
</evidence>
<dbReference type="Gene3D" id="3.30.70.940">
    <property type="entry name" value="NusG, N-terminal domain"/>
    <property type="match status" value="1"/>
</dbReference>
<dbReference type="SUPFAM" id="SSF50104">
    <property type="entry name" value="Translation proteins SH3-like domain"/>
    <property type="match status" value="1"/>
</dbReference>
<dbReference type="GO" id="GO:0006354">
    <property type="term" value="P:DNA-templated transcription elongation"/>
    <property type="evidence" value="ECO:0007669"/>
    <property type="project" value="InterPro"/>
</dbReference>
<dbReference type="PANTHER" id="PTHR30265:SF4">
    <property type="entry name" value="KOW MOTIF FAMILY PROTEIN, EXPRESSED"/>
    <property type="match status" value="1"/>
</dbReference>
<evidence type="ECO:0000256" key="2">
    <source>
        <dbReference type="ARBA" id="ARBA00023015"/>
    </source>
</evidence>
<reference evidence="5 6" key="1">
    <citation type="submission" date="2017-07" db="EMBL/GenBank/DDBJ databases">
        <title>Flavobacterium cyanobacteriorum sp. nov., isolated from cyanobacterial aggregates in a eutrophic lake.</title>
        <authorList>
            <person name="Cai H."/>
        </authorList>
    </citation>
    <scope>NUCLEOTIDE SEQUENCE [LARGE SCALE GENOMIC DNA]</scope>
    <source>
        <strain evidence="5 6">TH021</strain>
    </source>
</reference>
<proteinExistence type="predicted"/>
<feature type="domain" description="NusG-like N-terminal" evidence="4">
    <location>
        <begin position="1"/>
        <end position="97"/>
    </location>
</feature>
<dbReference type="SUPFAM" id="SSF82679">
    <property type="entry name" value="N-utilization substance G protein NusG, N-terminal domain"/>
    <property type="match status" value="1"/>
</dbReference>
<dbReference type="EMBL" id="NOXV01000304">
    <property type="protein sequence ID" value="OYQ32151.1"/>
    <property type="molecule type" value="Genomic_DNA"/>
</dbReference>
<dbReference type="Proteomes" id="UP000216605">
    <property type="component" value="Unassembled WGS sequence"/>
</dbReference>
<name>A0A255YSJ7_9FLAO</name>
<dbReference type="Pfam" id="PF02357">
    <property type="entry name" value="NusG"/>
    <property type="match status" value="1"/>
</dbReference>
<dbReference type="AlphaFoldDB" id="A0A255YSJ7"/>
<dbReference type="InterPro" id="IPR036735">
    <property type="entry name" value="NGN_dom_sf"/>
</dbReference>
<keyword evidence="2" id="KW-0805">Transcription regulation</keyword>
<dbReference type="CDD" id="cd06091">
    <property type="entry name" value="KOW_NusG"/>
    <property type="match status" value="1"/>
</dbReference>
<comment type="caution">
    <text evidence="5">The sequence shown here is derived from an EMBL/GenBank/DDBJ whole genome shotgun (WGS) entry which is preliminary data.</text>
</comment>
<dbReference type="SMART" id="SM00738">
    <property type="entry name" value="NGN"/>
    <property type="match status" value="1"/>
</dbReference>
<keyword evidence="6" id="KW-1185">Reference proteome</keyword>
<evidence type="ECO:0000259" key="4">
    <source>
        <dbReference type="SMART" id="SM00738"/>
    </source>
</evidence>
<dbReference type="PANTHER" id="PTHR30265">
    <property type="entry name" value="RHO-INTERACTING TRANSCRIPTION TERMINATION FACTOR NUSG"/>
    <property type="match status" value="1"/>
</dbReference>
<dbReference type="GO" id="GO:0031564">
    <property type="term" value="P:transcription antitermination"/>
    <property type="evidence" value="ECO:0007669"/>
    <property type="project" value="UniProtKB-KW"/>
</dbReference>
<evidence type="ECO:0000313" key="5">
    <source>
        <dbReference type="EMBL" id="OYQ32151.1"/>
    </source>
</evidence>
<dbReference type="Pfam" id="PF00467">
    <property type="entry name" value="KOW"/>
    <property type="match status" value="1"/>
</dbReference>
<evidence type="ECO:0000313" key="6">
    <source>
        <dbReference type="Proteomes" id="UP000216605"/>
    </source>
</evidence>
<keyword evidence="3" id="KW-0804">Transcription</keyword>
<dbReference type="InterPro" id="IPR008991">
    <property type="entry name" value="Translation_prot_SH3-like_sf"/>
</dbReference>
<dbReference type="InterPro" id="IPR005824">
    <property type="entry name" value="KOW"/>
</dbReference>
<gene>
    <name evidence="5" type="ORF">CHU92_14575</name>
</gene>
<keyword evidence="1" id="KW-0889">Transcription antitermination</keyword>
<dbReference type="CDD" id="cd09895">
    <property type="entry name" value="NGN_SP_UpxY"/>
    <property type="match status" value="1"/>
</dbReference>
<protein>
    <submittedName>
        <fullName evidence="5">Antitermination protein NusG</fullName>
    </submittedName>
</protein>
<organism evidence="5 6">
    <name type="scientific">Flavobacterium cyanobacteriorum</name>
    <dbReference type="NCBI Taxonomy" id="2022802"/>
    <lineage>
        <taxon>Bacteria</taxon>
        <taxon>Pseudomonadati</taxon>
        <taxon>Bacteroidota</taxon>
        <taxon>Flavobacteriia</taxon>
        <taxon>Flavobacteriales</taxon>
        <taxon>Flavobacteriaceae</taxon>
        <taxon>Flavobacterium</taxon>
    </lineage>
</organism>
<dbReference type="InterPro" id="IPR006645">
    <property type="entry name" value="NGN-like_dom"/>
</dbReference>
<accession>A0A255YSJ7</accession>
<dbReference type="InterPro" id="IPR043425">
    <property type="entry name" value="NusG-like"/>
</dbReference>
<dbReference type="OrthoDB" id="9796143at2"/>
<sequence length="157" mass="18119">MPWYVLYTNPRAEKKVAAQLTALGMDVYCPLVTKVQQWSDRKKKIKTPLFTSYVFINIDEQHRDKVFSIKGVARYLYWLGKPAVVRDEEIAEIKKWLATDYLDVKMDNYSKGDEVEIKEGPFKNFKGIVQEIGNTTIRLALPSIGIILTLKYSKLPS</sequence>
<evidence type="ECO:0000256" key="3">
    <source>
        <dbReference type="ARBA" id="ARBA00023163"/>
    </source>
</evidence>